<dbReference type="GO" id="GO:0070041">
    <property type="term" value="F:rRNA (uridine-C5-)-methyltransferase activity"/>
    <property type="evidence" value="ECO:0007669"/>
    <property type="project" value="TreeGrafter"/>
</dbReference>
<dbReference type="Gene3D" id="2.40.50.140">
    <property type="entry name" value="Nucleic acid-binding proteins"/>
    <property type="match status" value="1"/>
</dbReference>
<evidence type="ECO:0000256" key="3">
    <source>
        <dbReference type="ARBA" id="ARBA00022691"/>
    </source>
</evidence>
<dbReference type="PANTHER" id="PTHR11061">
    <property type="entry name" value="RNA M5U METHYLTRANSFERASE"/>
    <property type="match status" value="1"/>
</dbReference>
<evidence type="ECO:0000313" key="7">
    <source>
        <dbReference type="Proteomes" id="UP000006852"/>
    </source>
</evidence>
<dbReference type="GO" id="GO:0070475">
    <property type="term" value="P:rRNA base methylation"/>
    <property type="evidence" value="ECO:0007669"/>
    <property type="project" value="TreeGrafter"/>
</dbReference>
<gene>
    <name evidence="6" type="ordered locus">Tresu_1224</name>
</gene>
<dbReference type="Pfam" id="PF05958">
    <property type="entry name" value="tRNA_U5-meth_tr"/>
    <property type="match status" value="1"/>
</dbReference>
<dbReference type="CDD" id="cd02440">
    <property type="entry name" value="AdoMet_MTases"/>
    <property type="match status" value="1"/>
</dbReference>
<dbReference type="eggNOG" id="COG2265">
    <property type="taxonomic scope" value="Bacteria"/>
</dbReference>
<dbReference type="AlphaFoldDB" id="F2NYB1"/>
<accession>F2NYB1</accession>
<evidence type="ECO:0000256" key="2">
    <source>
        <dbReference type="ARBA" id="ARBA00022679"/>
    </source>
</evidence>
<dbReference type="InterPro" id="IPR010280">
    <property type="entry name" value="U5_MeTrfase_fam"/>
</dbReference>
<dbReference type="STRING" id="869209.Tresu_1224"/>
<dbReference type="InterPro" id="IPR012340">
    <property type="entry name" value="NA-bd_OB-fold"/>
</dbReference>
<dbReference type="HOGENOM" id="CLU_014689_8_2_12"/>
<dbReference type="Proteomes" id="UP000006852">
    <property type="component" value="Chromosome"/>
</dbReference>
<dbReference type="PROSITE" id="PS50926">
    <property type="entry name" value="TRAM"/>
    <property type="match status" value="1"/>
</dbReference>
<dbReference type="Pfam" id="PF01938">
    <property type="entry name" value="TRAM"/>
    <property type="match status" value="1"/>
</dbReference>
<keyword evidence="1 4" id="KW-0489">Methyltransferase</keyword>
<reference evidence="7" key="2">
    <citation type="submission" date="2011-04" db="EMBL/GenBank/DDBJ databases">
        <title>The complete genome of chromosome of Treponema succinifaciens DSM 2489.</title>
        <authorList>
            <person name="Lucas S."/>
            <person name="Copeland A."/>
            <person name="Lapidus A."/>
            <person name="Bruce D."/>
            <person name="Goodwin L."/>
            <person name="Pitluck S."/>
            <person name="Peters L."/>
            <person name="Kyrpides N."/>
            <person name="Mavromatis K."/>
            <person name="Ivanova N."/>
            <person name="Ovchinnikova G."/>
            <person name="Teshima H."/>
            <person name="Detter J.C."/>
            <person name="Tapia R."/>
            <person name="Han C."/>
            <person name="Land M."/>
            <person name="Hauser L."/>
            <person name="Markowitz V."/>
            <person name="Cheng J.-F."/>
            <person name="Hugenholtz P."/>
            <person name="Woyke T."/>
            <person name="Wu D."/>
            <person name="Gronow S."/>
            <person name="Wellnitz S."/>
            <person name="Brambilla E."/>
            <person name="Klenk H.-P."/>
            <person name="Eisen J.A."/>
        </authorList>
    </citation>
    <scope>NUCLEOTIDE SEQUENCE [LARGE SCALE GENOMIC DNA]</scope>
    <source>
        <strain evidence="7">ATCC 33096 / DSM 2489 / 6091</strain>
    </source>
</reference>
<protein>
    <submittedName>
        <fullName evidence="6">(Uracil-5)-methyltransferase</fullName>
    </submittedName>
</protein>
<feature type="domain" description="TRAM" evidence="5">
    <location>
        <begin position="1"/>
        <end position="52"/>
    </location>
</feature>
<evidence type="ECO:0000259" key="5">
    <source>
        <dbReference type="PROSITE" id="PS50926"/>
    </source>
</evidence>
<evidence type="ECO:0000256" key="1">
    <source>
        <dbReference type="ARBA" id="ARBA00022603"/>
    </source>
</evidence>
<evidence type="ECO:0000313" key="6">
    <source>
        <dbReference type="EMBL" id="AEB14132.1"/>
    </source>
</evidence>
<name>F2NYB1_TRES6</name>
<dbReference type="EMBL" id="CP002631">
    <property type="protein sequence ID" value="AEB14132.1"/>
    <property type="molecule type" value="Genomic_DNA"/>
</dbReference>
<comment type="similarity">
    <text evidence="4">Belongs to the class I-like SAM-binding methyltransferase superfamily. RNA M5U methyltransferase family.</text>
</comment>
<evidence type="ECO:0000256" key="4">
    <source>
        <dbReference type="PROSITE-ProRule" id="PRU01024"/>
    </source>
</evidence>
<dbReference type="InterPro" id="IPR029063">
    <property type="entry name" value="SAM-dependent_MTases_sf"/>
</dbReference>
<dbReference type="PANTHER" id="PTHR11061:SF30">
    <property type="entry name" value="TRNA (URACIL(54)-C(5))-METHYLTRANSFERASE"/>
    <property type="match status" value="1"/>
</dbReference>
<feature type="binding site" evidence="4">
    <location>
        <position position="266"/>
    </location>
    <ligand>
        <name>S-adenosyl-L-methionine</name>
        <dbReference type="ChEBI" id="CHEBI:59789"/>
    </ligand>
</feature>
<feature type="binding site" evidence="4">
    <location>
        <position position="336"/>
    </location>
    <ligand>
        <name>S-adenosyl-L-methionine</name>
        <dbReference type="ChEBI" id="CHEBI:59789"/>
    </ligand>
</feature>
<feature type="binding site" evidence="4">
    <location>
        <position position="287"/>
    </location>
    <ligand>
        <name>S-adenosyl-L-methionine</name>
        <dbReference type="ChEBI" id="CHEBI:59789"/>
    </ligand>
</feature>
<dbReference type="SUPFAM" id="SSF50249">
    <property type="entry name" value="Nucleic acid-binding proteins"/>
    <property type="match status" value="1"/>
</dbReference>
<reference evidence="6 7" key="1">
    <citation type="journal article" date="2011" name="Stand. Genomic Sci.">
        <title>Complete genome sequence of Treponema succinifaciens type strain (6091).</title>
        <authorList>
            <person name="Han C."/>
            <person name="Gronow S."/>
            <person name="Teshima H."/>
            <person name="Lapidus A."/>
            <person name="Nolan M."/>
            <person name="Lucas S."/>
            <person name="Hammon N."/>
            <person name="Deshpande S."/>
            <person name="Cheng J.F."/>
            <person name="Zeytun A."/>
            <person name="Tapia R."/>
            <person name="Goodwin L."/>
            <person name="Pitluck S."/>
            <person name="Liolios K."/>
            <person name="Pagani I."/>
            <person name="Ivanova N."/>
            <person name="Mavromatis K."/>
            <person name="Mikhailova N."/>
            <person name="Huntemann M."/>
            <person name="Pati A."/>
            <person name="Chen A."/>
            <person name="Palaniappan K."/>
            <person name="Land M."/>
            <person name="Hauser L."/>
            <person name="Brambilla E.M."/>
            <person name="Rohde M."/>
            <person name="Goker M."/>
            <person name="Woyke T."/>
            <person name="Bristow J."/>
            <person name="Eisen J.A."/>
            <person name="Markowitz V."/>
            <person name="Hugenholtz P."/>
            <person name="Kyrpides N.C."/>
            <person name="Klenk H.P."/>
            <person name="Detter J.C."/>
        </authorList>
    </citation>
    <scope>NUCLEOTIDE SEQUENCE [LARGE SCALE GENOMIC DNA]</scope>
    <source>
        <strain evidence="7">ATCC 33096 / DSM 2489 / 6091</strain>
    </source>
</reference>
<keyword evidence="3 4" id="KW-0949">S-adenosyl-L-methionine</keyword>
<dbReference type="SUPFAM" id="SSF53335">
    <property type="entry name" value="S-adenosyl-L-methionine-dependent methyltransferases"/>
    <property type="match status" value="1"/>
</dbReference>
<dbReference type="Gene3D" id="3.40.50.150">
    <property type="entry name" value="Vaccinia Virus protein VP39"/>
    <property type="match status" value="1"/>
</dbReference>
<dbReference type="InterPro" id="IPR002792">
    <property type="entry name" value="TRAM_dom"/>
</dbReference>
<keyword evidence="7" id="KW-1185">Reference proteome</keyword>
<dbReference type="KEGG" id="tsu:Tresu_1224"/>
<dbReference type="Gene3D" id="2.40.50.1070">
    <property type="match status" value="1"/>
</dbReference>
<keyword evidence="2 4" id="KW-0808">Transferase</keyword>
<organism evidence="6 7">
    <name type="scientific">Treponema succinifaciens (strain ATCC 33096 / DSM 2489 / 6091)</name>
    <dbReference type="NCBI Taxonomy" id="869209"/>
    <lineage>
        <taxon>Bacteria</taxon>
        <taxon>Pseudomonadati</taxon>
        <taxon>Spirochaetota</taxon>
        <taxon>Spirochaetia</taxon>
        <taxon>Spirochaetales</taxon>
        <taxon>Treponemataceae</taxon>
        <taxon>Treponema</taxon>
    </lineage>
</organism>
<dbReference type="PROSITE" id="PS51687">
    <property type="entry name" value="SAM_MT_RNA_M5U"/>
    <property type="match status" value="1"/>
</dbReference>
<sequence length="405" mass="45520">MEVIAGKMVFGGDCIAENSEKKIFIPYTIPGEKVEIKIEKDFKDYSIAKNLNIIEKSRYRTVPFCPYYGKCGGCNLQHIEPEFQRQLRVQTLKDAFFREGIEIPQIQIVSGADKGYRARFQLHDGGLMGKKTNEIIQIDQCPCATEEVNKYLKEIPFKDRPKGRIHIFGSKNIASIPDGFDKIVVAEQSEKKQISEKGKNGKKQKKSKSRYEGTFSESKSTCAVKILDKSITFDALGFFQSNLEVLEKSIPLITGGISGKNVLDMYSGAGTFSVFLTDSFENVILVEHNKSAVVYAEQNLAGKKHESFGVSGDVWVKYHAETCIKECGNFDAVVIDPPRSGMEKSVQKWLQNSKIPQIRSLSCDPSTHARDAKALINSGYRLEKLFLLDFYPQTGHIESLGYFEK</sequence>
<proteinExistence type="inferred from homology"/>
<feature type="binding site" evidence="4">
    <location>
        <position position="240"/>
    </location>
    <ligand>
        <name>S-adenosyl-L-methionine</name>
        <dbReference type="ChEBI" id="CHEBI:59789"/>
    </ligand>
</feature>
<feature type="active site" description="Nucleophile" evidence="4">
    <location>
        <position position="363"/>
    </location>
</feature>